<dbReference type="EMBL" id="MVHG01000048">
    <property type="protein sequence ID" value="ORA11973.1"/>
    <property type="molecule type" value="Genomic_DNA"/>
</dbReference>
<gene>
    <name evidence="1" type="ORF">BST14_17840</name>
</gene>
<dbReference type="AlphaFoldDB" id="A0A1W9ZCW4"/>
<comment type="caution">
    <text evidence="1">The sequence shown here is derived from an EMBL/GenBank/DDBJ whole genome shotgun (WGS) entry which is preliminary data.</text>
</comment>
<accession>A0A1W9ZCW4</accession>
<organism evidence="1 2">
    <name type="scientific">Mycobacterium arosiense ATCC BAA-1401 = DSM 45069</name>
    <dbReference type="NCBI Taxonomy" id="1265311"/>
    <lineage>
        <taxon>Bacteria</taxon>
        <taxon>Bacillati</taxon>
        <taxon>Actinomycetota</taxon>
        <taxon>Actinomycetes</taxon>
        <taxon>Mycobacteriales</taxon>
        <taxon>Mycobacteriaceae</taxon>
        <taxon>Mycobacterium</taxon>
        <taxon>Mycobacterium avium complex (MAC)</taxon>
    </lineage>
</organism>
<sequence length="133" mass="14592">MSGTANAAPGEHEVTYSVSSPIETIPMLYFMAKQPPSLTAYADNTPAFLYAIRPKLNPDMVWSTTVSMPNPDQWATVSAFNSFAEVNTPEGNPGVSANFRCNIAVDGQVAVSKQGEYRVECTLRDWEATRNQR</sequence>
<proteinExistence type="predicted"/>
<reference evidence="1 2" key="1">
    <citation type="submission" date="2016-12" db="EMBL/GenBank/DDBJ databases">
        <title>The new phylogeny of genus Mycobacterium.</title>
        <authorList>
            <person name="Tortoli E."/>
            <person name="Trovato A."/>
            <person name="Cirillo D.M."/>
        </authorList>
    </citation>
    <scope>NUCLEOTIDE SEQUENCE [LARGE SCALE GENOMIC DNA]</scope>
    <source>
        <strain evidence="1 2">DSM 45069</strain>
    </source>
</reference>
<protein>
    <submittedName>
        <fullName evidence="1">Uncharacterized protein</fullName>
    </submittedName>
</protein>
<dbReference type="Proteomes" id="UP000192707">
    <property type="component" value="Unassembled WGS sequence"/>
</dbReference>
<evidence type="ECO:0000313" key="1">
    <source>
        <dbReference type="EMBL" id="ORA11973.1"/>
    </source>
</evidence>
<evidence type="ECO:0000313" key="2">
    <source>
        <dbReference type="Proteomes" id="UP000192707"/>
    </source>
</evidence>
<name>A0A1W9ZCW4_MYCAI</name>
<keyword evidence="2" id="KW-1185">Reference proteome</keyword>